<organism evidence="1">
    <name type="scientific">human gut metagenome</name>
    <dbReference type="NCBI Taxonomy" id="408170"/>
    <lineage>
        <taxon>unclassified sequences</taxon>
        <taxon>metagenomes</taxon>
        <taxon>organismal metagenomes</taxon>
    </lineage>
</organism>
<proteinExistence type="predicted"/>
<dbReference type="EMBL" id="AZMM01012498">
    <property type="protein sequence ID" value="ETJ33056.1"/>
    <property type="molecule type" value="Genomic_DNA"/>
</dbReference>
<name>W1XSE5_9ZZZZ</name>
<dbReference type="AlphaFoldDB" id="W1XSE5"/>
<sequence>MNNKINQLKELIQKSNNIVFFGGA</sequence>
<protein>
    <submittedName>
        <fullName evidence="1">Uncharacterized protein</fullName>
    </submittedName>
</protein>
<reference evidence="1" key="1">
    <citation type="submission" date="2013-12" db="EMBL/GenBank/DDBJ databases">
        <title>A Varibaculum cambriense genome reconstructed from a premature infant gut community with otherwise low bacterial novelty that shifts toward anaerobic metabolism during the third week of life.</title>
        <authorList>
            <person name="Brown C.T."/>
            <person name="Sharon I."/>
            <person name="Thomas B.C."/>
            <person name="Castelle C.J."/>
            <person name="Morowitz M.J."/>
            <person name="Banfield J.F."/>
        </authorList>
    </citation>
    <scope>NUCLEOTIDE SEQUENCE</scope>
</reference>
<evidence type="ECO:0000313" key="1">
    <source>
        <dbReference type="EMBL" id="ETJ33056.1"/>
    </source>
</evidence>
<comment type="caution">
    <text evidence="1">The sequence shown here is derived from an EMBL/GenBank/DDBJ whole genome shotgun (WGS) entry which is preliminary data.</text>
</comment>
<gene>
    <name evidence="1" type="ORF">Q604_UNBC12498G0001</name>
</gene>
<feature type="non-terminal residue" evidence="1">
    <location>
        <position position="24"/>
    </location>
</feature>
<accession>W1XSE5</accession>